<organism evidence="1 2">
    <name type="scientific">Funneliformis geosporum</name>
    <dbReference type="NCBI Taxonomy" id="1117311"/>
    <lineage>
        <taxon>Eukaryota</taxon>
        <taxon>Fungi</taxon>
        <taxon>Fungi incertae sedis</taxon>
        <taxon>Mucoromycota</taxon>
        <taxon>Glomeromycotina</taxon>
        <taxon>Glomeromycetes</taxon>
        <taxon>Glomerales</taxon>
        <taxon>Glomeraceae</taxon>
        <taxon>Funneliformis</taxon>
    </lineage>
</organism>
<dbReference type="EMBL" id="CAMKVN010003800">
    <property type="protein sequence ID" value="CAI2185638.1"/>
    <property type="molecule type" value="Genomic_DNA"/>
</dbReference>
<dbReference type="AlphaFoldDB" id="A0A9W4SY69"/>
<dbReference type="Proteomes" id="UP001153678">
    <property type="component" value="Unassembled WGS sequence"/>
</dbReference>
<evidence type="ECO:0000313" key="2">
    <source>
        <dbReference type="Proteomes" id="UP001153678"/>
    </source>
</evidence>
<reference evidence="1" key="1">
    <citation type="submission" date="2022-08" db="EMBL/GenBank/DDBJ databases">
        <authorList>
            <person name="Kallberg Y."/>
            <person name="Tangrot J."/>
            <person name="Rosling A."/>
        </authorList>
    </citation>
    <scope>NUCLEOTIDE SEQUENCE</scope>
    <source>
        <strain evidence="1">Wild A</strain>
    </source>
</reference>
<evidence type="ECO:0000313" key="1">
    <source>
        <dbReference type="EMBL" id="CAI2185638.1"/>
    </source>
</evidence>
<keyword evidence="2" id="KW-1185">Reference proteome</keyword>
<protein>
    <submittedName>
        <fullName evidence="1">5931_t:CDS:1</fullName>
    </submittedName>
</protein>
<sequence>MKQIHDTYESANPFSNILTKEEIMREVAKAYGPPPKPQKPEKFKISLNEQSQKLFYCSNCEQEGHKKIIVST</sequence>
<accession>A0A9W4SY69</accession>
<comment type="caution">
    <text evidence="1">The sequence shown here is derived from an EMBL/GenBank/DDBJ whole genome shotgun (WGS) entry which is preliminary data.</text>
</comment>
<proteinExistence type="predicted"/>
<gene>
    <name evidence="1" type="ORF">FWILDA_LOCUS12179</name>
</gene>
<name>A0A9W4SY69_9GLOM</name>